<keyword evidence="6 7" id="KW-0472">Membrane</keyword>
<evidence type="ECO:0000256" key="2">
    <source>
        <dbReference type="ARBA" id="ARBA00022692"/>
    </source>
</evidence>
<evidence type="ECO:0000313" key="9">
    <source>
        <dbReference type="Proteomes" id="UP000700334"/>
    </source>
</evidence>
<dbReference type="OrthoDB" id="8950604at2759"/>
<keyword evidence="5 7" id="KW-1133">Transmembrane helix</keyword>
<dbReference type="Gene3D" id="3.10.100.10">
    <property type="entry name" value="Mannose-Binding Protein A, subunit A"/>
    <property type="match status" value="1"/>
</dbReference>
<evidence type="ECO:0000256" key="1">
    <source>
        <dbReference type="ARBA" id="ARBA00004606"/>
    </source>
</evidence>
<accession>A0A8J6DE79</accession>
<evidence type="ECO:0000256" key="6">
    <source>
        <dbReference type="ARBA" id="ARBA00023136"/>
    </source>
</evidence>
<dbReference type="GO" id="GO:0045954">
    <property type="term" value="P:positive regulation of natural killer cell mediated cytotoxicity"/>
    <property type="evidence" value="ECO:0007669"/>
    <property type="project" value="TreeGrafter"/>
</dbReference>
<comment type="subcellular location">
    <subcellularLocation>
        <location evidence="1">Membrane</location>
        <topology evidence="1">Single-pass type II membrane protein</topology>
    </subcellularLocation>
</comment>
<proteinExistence type="predicted"/>
<dbReference type="Proteomes" id="UP000700334">
    <property type="component" value="Unassembled WGS sequence"/>
</dbReference>
<dbReference type="InterPro" id="IPR016186">
    <property type="entry name" value="C-type_lectin-like/link_sf"/>
</dbReference>
<dbReference type="GO" id="GO:0002223">
    <property type="term" value="P:stimulatory C-type lectin receptor signaling pathway"/>
    <property type="evidence" value="ECO:0007669"/>
    <property type="project" value="TreeGrafter"/>
</dbReference>
<comment type="caution">
    <text evidence="8">The sequence shown here is derived from an EMBL/GenBank/DDBJ whole genome shotgun (WGS) entry which is preliminary data.</text>
</comment>
<name>A0A8J6DE79_GALPY</name>
<keyword evidence="4" id="KW-0735">Signal-anchor</keyword>
<protein>
    <submittedName>
        <fullName evidence="8">Natural killer cells antigen CD94</fullName>
    </submittedName>
</protein>
<dbReference type="InterPro" id="IPR016187">
    <property type="entry name" value="CTDL_fold"/>
</dbReference>
<evidence type="ECO:0000256" key="4">
    <source>
        <dbReference type="ARBA" id="ARBA00022968"/>
    </source>
</evidence>
<evidence type="ECO:0000256" key="5">
    <source>
        <dbReference type="ARBA" id="ARBA00022989"/>
    </source>
</evidence>
<dbReference type="SUPFAM" id="SSF56436">
    <property type="entry name" value="C-type lectin-like"/>
    <property type="match status" value="1"/>
</dbReference>
<evidence type="ECO:0000256" key="3">
    <source>
        <dbReference type="ARBA" id="ARBA00022734"/>
    </source>
</evidence>
<dbReference type="EMBL" id="JAGFMF010012267">
    <property type="protein sequence ID" value="KAG8505206.1"/>
    <property type="molecule type" value="Genomic_DNA"/>
</dbReference>
<dbReference type="GO" id="GO:0016020">
    <property type="term" value="C:membrane"/>
    <property type="evidence" value="ECO:0007669"/>
    <property type="project" value="UniProtKB-SubCell"/>
</dbReference>
<keyword evidence="9" id="KW-1185">Reference proteome</keyword>
<feature type="non-terminal residue" evidence="8">
    <location>
        <position position="1"/>
    </location>
</feature>
<dbReference type="PANTHER" id="PTHR22800">
    <property type="entry name" value="C-TYPE LECTIN PROTEINS"/>
    <property type="match status" value="1"/>
</dbReference>
<dbReference type="AlphaFoldDB" id="A0A8J6DE79"/>
<sequence length="240" mass="27557">TECCPCQDMWIGYRCNCYYISSVSDTWEESRNFCAFQNSTLLQMHNRDELASVYEIQQKLFLLDRSHLQQRIWSLGVVERLCCLSGSVSVYSPELPSAKNANQMNCISYNPERGVRSFHDLTGSSGTRAGAFPIQTGASSSWQLLSFLEVSTLLIFPYKSLHPSMEVDFCDLRSNVPFVDGYLGSCVGIFIILLWLLFLPRKVDRQFMRFSKEYYWIGATYNADRHAWEWLNGSAVPQDL</sequence>
<evidence type="ECO:0000256" key="7">
    <source>
        <dbReference type="SAM" id="Phobius"/>
    </source>
</evidence>
<keyword evidence="2 7" id="KW-0812">Transmembrane</keyword>
<dbReference type="PANTHER" id="PTHR22800:SF252">
    <property type="entry name" value="NATURAL KILLER CELLS ANTIGEN CD94"/>
    <property type="match status" value="1"/>
</dbReference>
<dbReference type="GO" id="GO:0030246">
    <property type="term" value="F:carbohydrate binding"/>
    <property type="evidence" value="ECO:0007669"/>
    <property type="project" value="UniProtKB-KW"/>
</dbReference>
<reference evidence="8" key="1">
    <citation type="journal article" date="2021" name="Evol. Appl.">
        <title>The genome of the Pyrenean desman and the effects of bottlenecks and inbreeding on the genomic landscape of an endangered species.</title>
        <authorList>
            <person name="Escoda L."/>
            <person name="Castresana J."/>
        </authorList>
    </citation>
    <scope>NUCLEOTIDE SEQUENCE</scope>
    <source>
        <strain evidence="8">IBE-C5619</strain>
    </source>
</reference>
<organism evidence="8 9">
    <name type="scientific">Galemys pyrenaicus</name>
    <name type="common">Iberian desman</name>
    <name type="synonym">Pyrenean desman</name>
    <dbReference type="NCBI Taxonomy" id="202257"/>
    <lineage>
        <taxon>Eukaryota</taxon>
        <taxon>Metazoa</taxon>
        <taxon>Chordata</taxon>
        <taxon>Craniata</taxon>
        <taxon>Vertebrata</taxon>
        <taxon>Euteleostomi</taxon>
        <taxon>Mammalia</taxon>
        <taxon>Eutheria</taxon>
        <taxon>Laurasiatheria</taxon>
        <taxon>Eulipotyphla</taxon>
        <taxon>Talpidae</taxon>
        <taxon>Galemys</taxon>
    </lineage>
</organism>
<evidence type="ECO:0000313" key="8">
    <source>
        <dbReference type="EMBL" id="KAG8505206.1"/>
    </source>
</evidence>
<keyword evidence="3" id="KW-0430">Lectin</keyword>
<gene>
    <name evidence="8" type="ORF">J0S82_000315</name>
</gene>
<feature type="transmembrane region" description="Helical" evidence="7">
    <location>
        <begin position="181"/>
        <end position="199"/>
    </location>
</feature>
<dbReference type="InterPro" id="IPR050919">
    <property type="entry name" value="NKG2/CD94_NK_receptors"/>
</dbReference>